<evidence type="ECO:0000313" key="3">
    <source>
        <dbReference type="RefSeq" id="XP_039143326.1"/>
    </source>
</evidence>
<dbReference type="PANTHER" id="PTHR47342:SF1">
    <property type="entry name" value="PROTEIN PTST, CHLOROPLASTIC"/>
    <property type="match status" value="1"/>
</dbReference>
<dbReference type="AlphaFoldDB" id="A0AB40CWY0"/>
<dbReference type="GeneID" id="120280536"/>
<dbReference type="Proteomes" id="UP001515500">
    <property type="component" value="Chromosome 17"/>
</dbReference>
<name>A0AB40CWY0_DIOCR</name>
<dbReference type="CDD" id="cd02859">
    <property type="entry name" value="E_set_AMPKbeta_like_N"/>
    <property type="match status" value="1"/>
</dbReference>
<dbReference type="InterPro" id="IPR032640">
    <property type="entry name" value="AMPK1_CBM"/>
</dbReference>
<accession>A0AB40CWY0</accession>
<feature type="domain" description="AMP-activated protein kinase glycogen-binding" evidence="1">
    <location>
        <begin position="229"/>
        <end position="295"/>
    </location>
</feature>
<dbReference type="InterPro" id="IPR014756">
    <property type="entry name" value="Ig_E-set"/>
</dbReference>
<protein>
    <submittedName>
        <fullName evidence="3">Protein PTST, chloroplastic</fullName>
    </submittedName>
</protein>
<evidence type="ECO:0000313" key="2">
    <source>
        <dbReference type="Proteomes" id="UP001515500"/>
    </source>
</evidence>
<keyword evidence="2" id="KW-1185">Reference proteome</keyword>
<dbReference type="RefSeq" id="XP_039143326.1">
    <property type="nucleotide sequence ID" value="XM_039287392.1"/>
</dbReference>
<dbReference type="GO" id="GO:0009507">
    <property type="term" value="C:chloroplast"/>
    <property type="evidence" value="ECO:0007669"/>
    <property type="project" value="UniProtKB-ARBA"/>
</dbReference>
<evidence type="ECO:0000259" key="1">
    <source>
        <dbReference type="Pfam" id="PF16561"/>
    </source>
</evidence>
<organism evidence="2 3">
    <name type="scientific">Dioscorea cayennensis subsp. rotundata</name>
    <name type="common">White Guinea yam</name>
    <name type="synonym">Dioscorea rotundata</name>
    <dbReference type="NCBI Taxonomy" id="55577"/>
    <lineage>
        <taxon>Eukaryota</taxon>
        <taxon>Viridiplantae</taxon>
        <taxon>Streptophyta</taxon>
        <taxon>Embryophyta</taxon>
        <taxon>Tracheophyta</taxon>
        <taxon>Spermatophyta</taxon>
        <taxon>Magnoliopsida</taxon>
        <taxon>Liliopsida</taxon>
        <taxon>Dioscoreales</taxon>
        <taxon>Dioscoreaceae</taxon>
        <taxon>Dioscorea</taxon>
    </lineage>
</organism>
<proteinExistence type="predicted"/>
<gene>
    <name evidence="3" type="primary">LOC120280536</name>
</gene>
<dbReference type="InterPro" id="IPR013783">
    <property type="entry name" value="Ig-like_fold"/>
</dbReference>
<sequence>MECLNGSSLRNLGWEHSPILNWNAHADRLHLETRKLGFLSCASASFPWSGKIRVSMYPINRFFGKQSSWRVFAAHVGLDGDPSSLSHEDQLSNIDEHAQRDDDDASNGVLPKKLGPDELKLLLVDSERAKLIRKLSEANQYNRFLKRQLQINDTALVDIKDKLASLESELQVLVALAEEIADSGVQPGTRKISGKYIHSHLVSRLEAMHEKIKNGLTAVDSVKVEEIFLYWIGMAESVQVMGSFDGWSRGEEMSPEYNGAYALFSTTLKLRPGRYEIKFLVDGEWKLSPELPTVGEGLLKNNLLIV</sequence>
<reference evidence="3" key="1">
    <citation type="submission" date="2025-08" db="UniProtKB">
        <authorList>
            <consortium name="RefSeq"/>
        </authorList>
    </citation>
    <scope>IDENTIFICATION</scope>
</reference>
<dbReference type="Gene3D" id="2.60.40.10">
    <property type="entry name" value="Immunoglobulins"/>
    <property type="match status" value="1"/>
</dbReference>
<dbReference type="Pfam" id="PF16561">
    <property type="entry name" value="AMPK1_CBM"/>
    <property type="match status" value="1"/>
</dbReference>
<dbReference type="SUPFAM" id="SSF81296">
    <property type="entry name" value="E set domains"/>
    <property type="match status" value="1"/>
</dbReference>
<dbReference type="PANTHER" id="PTHR47342">
    <property type="entry name" value="PROTEIN PTST, CHLOROPLASTIC"/>
    <property type="match status" value="1"/>
</dbReference>